<keyword evidence="2" id="KW-1185">Reference proteome</keyword>
<name>A0ACC0YD10_9ROSI</name>
<accession>A0ACC0YD10</accession>
<protein>
    <submittedName>
        <fullName evidence="1">Uncharacterized protein</fullName>
    </submittedName>
</protein>
<proteinExistence type="predicted"/>
<dbReference type="Proteomes" id="UP001163603">
    <property type="component" value="Chromosome 7"/>
</dbReference>
<reference evidence="2" key="1">
    <citation type="journal article" date="2023" name="G3 (Bethesda)">
        <title>Genome assembly and association tests identify interacting loci associated with vigor, precocity, and sex in interspecific pistachio rootstocks.</title>
        <authorList>
            <person name="Palmer W."/>
            <person name="Jacygrad E."/>
            <person name="Sagayaradj S."/>
            <person name="Cavanaugh K."/>
            <person name="Han R."/>
            <person name="Bertier L."/>
            <person name="Beede B."/>
            <person name="Kafkas S."/>
            <person name="Golino D."/>
            <person name="Preece J."/>
            <person name="Michelmore R."/>
        </authorList>
    </citation>
    <scope>NUCLEOTIDE SEQUENCE [LARGE SCALE GENOMIC DNA]</scope>
</reference>
<gene>
    <name evidence="1" type="ORF">Pint_25639</name>
</gene>
<evidence type="ECO:0000313" key="1">
    <source>
        <dbReference type="EMBL" id="KAJ0035000.1"/>
    </source>
</evidence>
<sequence length="289" mass="32090">MKMYVKCGRLDEARLVFNGMGESSIISWAIIIGGFVNVVKVGEAFGVFNQMRRTSLKPNLIVFLKLISGCSQEGNLLLASLVHSLVLKCGSKDEDPIDNLLVSMYIRCGDLESSQRVFDMVQEKNVFLWTSMIGGYAQLAYPTEALNLFKRLLKTFVRPNEATMAIILSACADLGSRAMGEEIEEYILVNGLESSRQVLTSLIHMFSKCGSIKKAKEVFKRVSDKDLAVWGALINGYAIHGMGDEAFSLFHKMQQVEGIKPNDVVYTSLLSVCSHSGLVEDGLRYFRSM</sequence>
<organism evidence="1 2">
    <name type="scientific">Pistacia integerrima</name>
    <dbReference type="NCBI Taxonomy" id="434235"/>
    <lineage>
        <taxon>Eukaryota</taxon>
        <taxon>Viridiplantae</taxon>
        <taxon>Streptophyta</taxon>
        <taxon>Embryophyta</taxon>
        <taxon>Tracheophyta</taxon>
        <taxon>Spermatophyta</taxon>
        <taxon>Magnoliopsida</taxon>
        <taxon>eudicotyledons</taxon>
        <taxon>Gunneridae</taxon>
        <taxon>Pentapetalae</taxon>
        <taxon>rosids</taxon>
        <taxon>malvids</taxon>
        <taxon>Sapindales</taxon>
        <taxon>Anacardiaceae</taxon>
        <taxon>Pistacia</taxon>
    </lineage>
</organism>
<dbReference type="EMBL" id="CM047742">
    <property type="protein sequence ID" value="KAJ0035000.1"/>
    <property type="molecule type" value="Genomic_DNA"/>
</dbReference>
<evidence type="ECO:0000313" key="2">
    <source>
        <dbReference type="Proteomes" id="UP001163603"/>
    </source>
</evidence>
<comment type="caution">
    <text evidence="1">The sequence shown here is derived from an EMBL/GenBank/DDBJ whole genome shotgun (WGS) entry which is preliminary data.</text>
</comment>